<dbReference type="EMBL" id="JAWPBU010000016">
    <property type="protein sequence ID" value="MDW2759763.1"/>
    <property type="molecule type" value="Genomic_DNA"/>
</dbReference>
<protein>
    <submittedName>
        <fullName evidence="1">Uncharacterized protein</fullName>
    </submittedName>
</protein>
<organism evidence="1 2">
    <name type="scientific">Citrobacter freundii</name>
    <dbReference type="NCBI Taxonomy" id="546"/>
    <lineage>
        <taxon>Bacteria</taxon>
        <taxon>Pseudomonadati</taxon>
        <taxon>Pseudomonadota</taxon>
        <taxon>Gammaproteobacteria</taxon>
        <taxon>Enterobacterales</taxon>
        <taxon>Enterobacteriaceae</taxon>
        <taxon>Citrobacter</taxon>
        <taxon>Citrobacter freundii complex</taxon>
    </lineage>
</organism>
<name>A0AAP6CRS4_CITFR</name>
<gene>
    <name evidence="1" type="ORF">RYZ67_14925</name>
</gene>
<dbReference type="RefSeq" id="WP_264363768.1">
    <property type="nucleotide sequence ID" value="NZ_CP119048.1"/>
</dbReference>
<comment type="caution">
    <text evidence="1">The sequence shown here is derived from an EMBL/GenBank/DDBJ whole genome shotgun (WGS) entry which is preliminary data.</text>
</comment>
<evidence type="ECO:0000313" key="1">
    <source>
        <dbReference type="EMBL" id="MDW2759763.1"/>
    </source>
</evidence>
<evidence type="ECO:0000313" key="2">
    <source>
        <dbReference type="Proteomes" id="UP001278087"/>
    </source>
</evidence>
<reference evidence="1" key="1">
    <citation type="submission" date="2023-10" db="EMBL/GenBank/DDBJ databases">
        <title>Fecal carriage and genetic characteristics of carbapenem-resistant Enterobacterales among healthy adults from four provinces of China.</title>
        <authorList>
            <person name="Li Y."/>
            <person name="Zhang R."/>
        </authorList>
    </citation>
    <scope>NUCLEOTIDE SEQUENCE</scope>
    <source>
        <strain evidence="1">HN-136</strain>
    </source>
</reference>
<dbReference type="Proteomes" id="UP001278087">
    <property type="component" value="Unassembled WGS sequence"/>
</dbReference>
<sequence length="79" mass="8628">MIATEAKVSTQNILLLRQNAGLNLHHHPDFSGIPVPADDQRLLSDGLRPALPLGICCRVTVKLHQKCNISALHQTRASL</sequence>
<accession>A0AAP6CRS4</accession>
<dbReference type="AlphaFoldDB" id="A0AAP6CRS4"/>
<proteinExistence type="predicted"/>